<keyword evidence="1 11" id="KW-0479">Metal-binding</keyword>
<protein>
    <recommendedName>
        <fullName evidence="11 12">DNA repair protein RadA</fullName>
    </recommendedName>
</protein>
<evidence type="ECO:0000256" key="4">
    <source>
        <dbReference type="ARBA" id="ARBA00022771"/>
    </source>
</evidence>
<dbReference type="FunFam" id="3.40.50.300:FF:000050">
    <property type="entry name" value="DNA repair protein RadA"/>
    <property type="match status" value="1"/>
</dbReference>
<evidence type="ECO:0000313" key="15">
    <source>
        <dbReference type="EMBL" id="WCL52973.1"/>
    </source>
</evidence>
<dbReference type="InterPro" id="IPR020588">
    <property type="entry name" value="RecA_ATP-bd"/>
</dbReference>
<evidence type="ECO:0000256" key="8">
    <source>
        <dbReference type="ARBA" id="ARBA00023016"/>
    </source>
</evidence>
<dbReference type="PANTHER" id="PTHR32472:SF10">
    <property type="entry name" value="DNA REPAIR PROTEIN RADA-LIKE PROTEIN"/>
    <property type="match status" value="1"/>
</dbReference>
<dbReference type="Pfam" id="PF13481">
    <property type="entry name" value="AAA_25"/>
    <property type="match status" value="1"/>
</dbReference>
<evidence type="ECO:0000256" key="3">
    <source>
        <dbReference type="ARBA" id="ARBA00022763"/>
    </source>
</evidence>
<dbReference type="GO" id="GO:0016787">
    <property type="term" value="F:hydrolase activity"/>
    <property type="evidence" value="ECO:0007669"/>
    <property type="project" value="UniProtKB-KW"/>
</dbReference>
<feature type="binding site" evidence="11">
    <location>
        <begin position="95"/>
        <end position="102"/>
    </location>
    <ligand>
        <name>ATP</name>
        <dbReference type="ChEBI" id="CHEBI:30616"/>
    </ligand>
</feature>
<organism evidence="15 16">
    <name type="scientific">Gimibacter soli</name>
    <dbReference type="NCBI Taxonomy" id="3024400"/>
    <lineage>
        <taxon>Bacteria</taxon>
        <taxon>Pseudomonadati</taxon>
        <taxon>Pseudomonadota</taxon>
        <taxon>Alphaproteobacteria</taxon>
        <taxon>Kordiimonadales</taxon>
        <taxon>Temperatibacteraceae</taxon>
        <taxon>Gimibacter</taxon>
    </lineage>
</organism>
<dbReference type="InterPro" id="IPR014721">
    <property type="entry name" value="Ribsml_uS5_D2-typ_fold_subgr"/>
</dbReference>
<evidence type="ECO:0000256" key="5">
    <source>
        <dbReference type="ARBA" id="ARBA00022801"/>
    </source>
</evidence>
<comment type="function">
    <text evidence="13">DNA-dependent ATPase involved in processing of recombination intermediates, plays a role in repairing DNA breaks. Stimulates the branch migration of RecA-mediated strand transfer reactions, allowing the 3' invading strand to extend heteroduplex DNA faster. Binds ssDNA in the presence of ADP but not other nucleotides, has ATPase activity that is stimulated by ssDNA and various branched DNA structures, but inhibited by SSB. Does not have RecA's homology-searching function.</text>
</comment>
<evidence type="ECO:0000256" key="2">
    <source>
        <dbReference type="ARBA" id="ARBA00022741"/>
    </source>
</evidence>
<evidence type="ECO:0000256" key="9">
    <source>
        <dbReference type="ARBA" id="ARBA00023125"/>
    </source>
</evidence>
<dbReference type="GO" id="GO:0008270">
    <property type="term" value="F:zinc ion binding"/>
    <property type="evidence" value="ECO:0007669"/>
    <property type="project" value="UniProtKB-KW"/>
</dbReference>
<evidence type="ECO:0000313" key="16">
    <source>
        <dbReference type="Proteomes" id="UP001217500"/>
    </source>
</evidence>
<dbReference type="Pfam" id="PF18073">
    <property type="entry name" value="Zn_ribbon_LapB"/>
    <property type="match status" value="1"/>
</dbReference>
<dbReference type="AlphaFoldDB" id="A0AAE9XL92"/>
<keyword evidence="7 11" id="KW-0067">ATP-binding</keyword>
<proteinExistence type="inferred from homology"/>
<dbReference type="RefSeq" id="WP_289502485.1">
    <property type="nucleotide sequence ID" value="NZ_CP116805.1"/>
</dbReference>
<keyword evidence="5" id="KW-0378">Hydrolase</keyword>
<name>A0AAE9XL92_9PROT</name>
<comment type="domain">
    <text evidence="11">The middle region has homology to RecA with ATPase motifs including the RadA KNRFG motif, while the C-terminus is homologous to Lon protease.</text>
</comment>
<dbReference type="Pfam" id="PF13541">
    <property type="entry name" value="ChlI"/>
    <property type="match status" value="1"/>
</dbReference>
<dbReference type="Gene3D" id="3.30.230.10">
    <property type="match status" value="1"/>
</dbReference>
<feature type="short sequence motif" description="RadA KNRFG motif" evidence="11">
    <location>
        <begin position="253"/>
        <end position="257"/>
    </location>
</feature>
<dbReference type="GO" id="GO:0005829">
    <property type="term" value="C:cytosol"/>
    <property type="evidence" value="ECO:0007669"/>
    <property type="project" value="TreeGrafter"/>
</dbReference>
<evidence type="ECO:0000256" key="12">
    <source>
        <dbReference type="NCBIfam" id="TIGR00416"/>
    </source>
</evidence>
<feature type="region of interest" description="Lon-protease-like" evidence="11">
    <location>
        <begin position="352"/>
        <end position="457"/>
    </location>
</feature>
<keyword evidence="8 11" id="KW-0346">Stress response</keyword>
<dbReference type="GO" id="GO:0003684">
    <property type="term" value="F:damaged DNA binding"/>
    <property type="evidence" value="ECO:0007669"/>
    <property type="project" value="InterPro"/>
</dbReference>
<dbReference type="EMBL" id="CP116805">
    <property type="protein sequence ID" value="WCL52973.1"/>
    <property type="molecule type" value="Genomic_DNA"/>
</dbReference>
<dbReference type="InterPro" id="IPR004504">
    <property type="entry name" value="DNA_repair_RadA"/>
</dbReference>
<dbReference type="GO" id="GO:0000725">
    <property type="term" value="P:recombinational repair"/>
    <property type="evidence" value="ECO:0007669"/>
    <property type="project" value="UniProtKB-UniRule"/>
</dbReference>
<dbReference type="PRINTS" id="PR01874">
    <property type="entry name" value="DNAREPAIRADA"/>
</dbReference>
<dbReference type="GO" id="GO:0005524">
    <property type="term" value="F:ATP binding"/>
    <property type="evidence" value="ECO:0007669"/>
    <property type="project" value="UniProtKB-UniRule"/>
</dbReference>
<dbReference type="PROSITE" id="PS50162">
    <property type="entry name" value="RECA_2"/>
    <property type="match status" value="1"/>
</dbReference>
<evidence type="ECO:0000256" key="13">
    <source>
        <dbReference type="RuleBase" id="RU003555"/>
    </source>
</evidence>
<evidence type="ECO:0000256" key="11">
    <source>
        <dbReference type="HAMAP-Rule" id="MF_01498"/>
    </source>
</evidence>
<comment type="function">
    <text evidence="11">Plays a role in repairing double-strand DNA breaks, probably involving stabilizing or processing branched DNA or blocked replication forks.</text>
</comment>
<keyword evidence="3 11" id="KW-0227">DNA damage</keyword>
<dbReference type="InterPro" id="IPR003593">
    <property type="entry name" value="AAA+_ATPase"/>
</dbReference>
<dbReference type="CDD" id="cd01121">
    <property type="entry name" value="RadA_SMS_N"/>
    <property type="match status" value="1"/>
</dbReference>
<dbReference type="HAMAP" id="MF_01498">
    <property type="entry name" value="RadA_bact"/>
    <property type="match status" value="1"/>
</dbReference>
<dbReference type="PANTHER" id="PTHR32472">
    <property type="entry name" value="DNA REPAIR PROTEIN RADA"/>
    <property type="match status" value="1"/>
</dbReference>
<gene>
    <name evidence="11 15" type="primary">radA</name>
    <name evidence="15" type="ORF">PH603_10525</name>
</gene>
<keyword evidence="2 11" id="KW-0547">Nucleotide-binding</keyword>
<dbReference type="InterPro" id="IPR027417">
    <property type="entry name" value="P-loop_NTPase"/>
</dbReference>
<keyword evidence="4 13" id="KW-0863">Zinc-finger</keyword>
<dbReference type="NCBIfam" id="TIGR00416">
    <property type="entry name" value="sms"/>
    <property type="match status" value="1"/>
</dbReference>
<dbReference type="InterPro" id="IPR020568">
    <property type="entry name" value="Ribosomal_Su5_D2-typ_SF"/>
</dbReference>
<accession>A0AAE9XL92</accession>
<dbReference type="KEGG" id="gso:PH603_10525"/>
<evidence type="ECO:0000256" key="6">
    <source>
        <dbReference type="ARBA" id="ARBA00022833"/>
    </source>
</evidence>
<dbReference type="Proteomes" id="UP001217500">
    <property type="component" value="Chromosome"/>
</dbReference>
<keyword evidence="16" id="KW-1185">Reference proteome</keyword>
<dbReference type="InterPro" id="IPR041166">
    <property type="entry name" value="Rubredoxin_2"/>
</dbReference>
<comment type="similarity">
    <text evidence="11 13">Belongs to the RecA family. RadA subfamily.</text>
</comment>
<dbReference type="SUPFAM" id="SSF54211">
    <property type="entry name" value="Ribosomal protein S5 domain 2-like"/>
    <property type="match status" value="1"/>
</dbReference>
<keyword evidence="10 11" id="KW-0234">DNA repair</keyword>
<dbReference type="GO" id="GO:0140664">
    <property type="term" value="F:ATP-dependent DNA damage sensor activity"/>
    <property type="evidence" value="ECO:0007669"/>
    <property type="project" value="InterPro"/>
</dbReference>
<keyword evidence="6 13" id="KW-0862">Zinc</keyword>
<evidence type="ECO:0000256" key="10">
    <source>
        <dbReference type="ARBA" id="ARBA00023204"/>
    </source>
</evidence>
<sequence>MAKAQKTFACNACGSVYTRWQGKCDACNEWNTIEEQGAAVSGAPKGLSAQKGRRVDLVSLDTPPENQPRLLTGLAELDRALGGGFVAGSAILIGGDPGIGKSTILLQAMAALSKAGHECIYFSGEEATAQVQMRAARLGLSGAPLKLGCETSLRDILTTLDEAVPPKVVVIDSIQTLFADHVDSAPGTVTQVRICAHELISYAKRRGTVVILVGHVTKDGQIAGPRVLEHMVDTVLYFEGDRGHQFRILRAVKNRFGGTDEIGVFEMTGEGLTEVTNPSALFLADHKAREPGSAVFAGIEGSRPVLVEIQALVARSSAANPRRAVVGWDSGRLAMVLAVLDARVGLGLAGCDVYLNVAGGLKINEPAADLAVAAALMSSLAQIPLPDQTVVFGEIALSGDIRAVAQTDARLKEAAKLGFAEALGPAQKKNASSTLPLKALDRVGDLAALFFPDALAS</sequence>
<dbReference type="SMART" id="SM00382">
    <property type="entry name" value="AAA"/>
    <property type="match status" value="1"/>
</dbReference>
<evidence type="ECO:0000256" key="1">
    <source>
        <dbReference type="ARBA" id="ARBA00022723"/>
    </source>
</evidence>
<dbReference type="SUPFAM" id="SSF52540">
    <property type="entry name" value="P-loop containing nucleoside triphosphate hydrolases"/>
    <property type="match status" value="1"/>
</dbReference>
<keyword evidence="9 11" id="KW-0238">DNA-binding</keyword>
<reference evidence="15" key="1">
    <citation type="submission" date="2023-01" db="EMBL/GenBank/DDBJ databases">
        <title>The genome sequence of Kordiimonadaceae bacterium 6D33.</title>
        <authorList>
            <person name="Liu Y."/>
        </authorList>
    </citation>
    <scope>NUCLEOTIDE SEQUENCE</scope>
    <source>
        <strain evidence="15">6D33</strain>
    </source>
</reference>
<feature type="domain" description="RecA family profile 1" evidence="14">
    <location>
        <begin position="66"/>
        <end position="216"/>
    </location>
</feature>
<evidence type="ECO:0000259" key="14">
    <source>
        <dbReference type="PROSITE" id="PS50162"/>
    </source>
</evidence>
<evidence type="ECO:0000256" key="7">
    <source>
        <dbReference type="ARBA" id="ARBA00022840"/>
    </source>
</evidence>
<dbReference type="Gene3D" id="3.40.50.300">
    <property type="entry name" value="P-loop containing nucleotide triphosphate hydrolases"/>
    <property type="match status" value="1"/>
</dbReference>